<feature type="region of interest" description="Disordered" evidence="1">
    <location>
        <begin position="127"/>
        <end position="152"/>
    </location>
</feature>
<dbReference type="InterPro" id="IPR036388">
    <property type="entry name" value="WH-like_DNA-bd_sf"/>
</dbReference>
<dbReference type="Pfam" id="PF04492">
    <property type="entry name" value="Phage_rep_O"/>
    <property type="match status" value="1"/>
</dbReference>
<protein>
    <recommendedName>
        <fullName evidence="2">Bacteriophage lambda Replication protein O N-terminal domain-containing protein</fullName>
    </recommendedName>
</protein>
<dbReference type="HOGENOM" id="CLU_1726058_0_0_6"/>
<comment type="caution">
    <text evidence="3">The sequence shown here is derived from an EMBL/GenBank/DDBJ whole genome shotgun (WGS) entry which is preliminary data.</text>
</comment>
<dbReference type="AlphaFoldDB" id="V2VYJ8"/>
<proteinExistence type="predicted"/>
<feature type="compositionally biased region" description="Basic and acidic residues" evidence="1">
    <location>
        <begin position="131"/>
        <end position="152"/>
    </location>
</feature>
<dbReference type="EMBL" id="AYEU01000003">
    <property type="protein sequence ID" value="ESK52799.1"/>
    <property type="molecule type" value="Genomic_DNA"/>
</dbReference>
<evidence type="ECO:0000313" key="4">
    <source>
        <dbReference type="Proteomes" id="UP000018418"/>
    </source>
</evidence>
<evidence type="ECO:0000259" key="2">
    <source>
        <dbReference type="Pfam" id="PF04492"/>
    </source>
</evidence>
<dbReference type="Gene3D" id="1.10.10.10">
    <property type="entry name" value="Winged helix-like DNA-binding domain superfamily/Winged helix DNA-binding domain"/>
    <property type="match status" value="1"/>
</dbReference>
<dbReference type="Proteomes" id="UP000018418">
    <property type="component" value="Unassembled WGS sequence"/>
</dbReference>
<reference evidence="3 4" key="1">
    <citation type="submission" date="2013-10" db="EMBL/GenBank/DDBJ databases">
        <title>The Genome Sequence of Acinetobacter brisouii CIP 110357.</title>
        <authorList>
            <consortium name="The Broad Institute Genomics Platform"/>
            <consortium name="The Broad Institute Genome Sequencing Center for Infectious Disease"/>
            <person name="Cerqueira G."/>
            <person name="Feldgarden M."/>
            <person name="Courvalin P."/>
            <person name="Grillot-Courvalin C."/>
            <person name="Clermont D."/>
            <person name="Rocha E."/>
            <person name="Yoon E.-J."/>
            <person name="Nemec A."/>
            <person name="Young S.K."/>
            <person name="Zeng Q."/>
            <person name="Gargeya S."/>
            <person name="Fitzgerald M."/>
            <person name="Abouelleil A."/>
            <person name="Alvarado L."/>
            <person name="Berlin A.M."/>
            <person name="Chapman S.B."/>
            <person name="Gainer-Dewar J."/>
            <person name="Goldberg J."/>
            <person name="Gnerre S."/>
            <person name="Griggs A."/>
            <person name="Gujja S."/>
            <person name="Hansen M."/>
            <person name="Howarth C."/>
            <person name="Imamovic A."/>
            <person name="Ireland A."/>
            <person name="Larimer J."/>
            <person name="McCowan C."/>
            <person name="Murphy C."/>
            <person name="Pearson M."/>
            <person name="Poon T.W."/>
            <person name="Priest M."/>
            <person name="Roberts A."/>
            <person name="Saif S."/>
            <person name="Shea T."/>
            <person name="Sykes S."/>
            <person name="Wortman J."/>
            <person name="Nusbaum C."/>
            <person name="Birren B."/>
        </authorList>
    </citation>
    <scope>NUCLEOTIDE SEQUENCE [LARGE SCALE GENOMIC DNA]</scope>
    <source>
        <strain evidence="3 4">CIP 110357</strain>
    </source>
</reference>
<evidence type="ECO:0000256" key="1">
    <source>
        <dbReference type="SAM" id="MobiDB-lite"/>
    </source>
</evidence>
<feature type="non-terminal residue" evidence="3">
    <location>
        <position position="152"/>
    </location>
</feature>
<accession>V2VYJ8</accession>
<dbReference type="GO" id="GO:0006260">
    <property type="term" value="P:DNA replication"/>
    <property type="evidence" value="ECO:0007669"/>
    <property type="project" value="InterPro"/>
</dbReference>
<organism evidence="3 4">
    <name type="scientific">Acinetobacter brisouii CIP 110357</name>
    <dbReference type="NCBI Taxonomy" id="1341683"/>
    <lineage>
        <taxon>Bacteria</taxon>
        <taxon>Pseudomonadati</taxon>
        <taxon>Pseudomonadota</taxon>
        <taxon>Gammaproteobacteria</taxon>
        <taxon>Moraxellales</taxon>
        <taxon>Moraxellaceae</taxon>
        <taxon>Acinetobacter</taxon>
    </lineage>
</organism>
<evidence type="ECO:0000313" key="3">
    <source>
        <dbReference type="EMBL" id="ESK52799.1"/>
    </source>
</evidence>
<dbReference type="InterPro" id="IPR006497">
    <property type="entry name" value="Phage_lambda_VrpO_N"/>
</dbReference>
<feature type="domain" description="Bacteriophage lambda Replication protein O N-terminal" evidence="2">
    <location>
        <begin position="25"/>
        <end position="107"/>
    </location>
</feature>
<sequence>MNLAHKHEPPQAEVVQFPKQERVTMASKQEGYTRTPNYLVDDDYVAEMSGNTLKCYVVLNRFTEGFSRQNWAIDSKFLLKKTGIKKPHTLFESLKYLEEKGLISVERLDGKPSRFSISNPCQKTALVSTSHAEKGHNTHAEKGHNTHAEKGH</sequence>
<dbReference type="RefSeq" id="WP_023274443.1">
    <property type="nucleotide sequence ID" value="NZ_KI530762.1"/>
</dbReference>
<keyword evidence="4" id="KW-1185">Reference proteome</keyword>
<name>V2VYJ8_9GAMM</name>
<gene>
    <name evidence="3" type="ORF">P255_00961</name>
</gene>